<evidence type="ECO:0000313" key="2">
    <source>
        <dbReference type="Proteomes" id="UP001056120"/>
    </source>
</evidence>
<name>A0ACB9AQZ5_9ASTR</name>
<proteinExistence type="predicted"/>
<gene>
    <name evidence="1" type="ORF">L1987_70908</name>
</gene>
<reference evidence="2" key="1">
    <citation type="journal article" date="2022" name="Mol. Ecol. Resour.">
        <title>The genomes of chicory, endive, great burdock and yacon provide insights into Asteraceae palaeo-polyploidization history and plant inulin production.</title>
        <authorList>
            <person name="Fan W."/>
            <person name="Wang S."/>
            <person name="Wang H."/>
            <person name="Wang A."/>
            <person name="Jiang F."/>
            <person name="Liu H."/>
            <person name="Zhao H."/>
            <person name="Xu D."/>
            <person name="Zhang Y."/>
        </authorList>
    </citation>
    <scope>NUCLEOTIDE SEQUENCE [LARGE SCALE GENOMIC DNA]</scope>
    <source>
        <strain evidence="2">cv. Yunnan</strain>
    </source>
</reference>
<evidence type="ECO:0000313" key="1">
    <source>
        <dbReference type="EMBL" id="KAI3712355.1"/>
    </source>
</evidence>
<dbReference type="EMBL" id="CM042041">
    <property type="protein sequence ID" value="KAI3712355.1"/>
    <property type="molecule type" value="Genomic_DNA"/>
</dbReference>
<organism evidence="1 2">
    <name type="scientific">Smallanthus sonchifolius</name>
    <dbReference type="NCBI Taxonomy" id="185202"/>
    <lineage>
        <taxon>Eukaryota</taxon>
        <taxon>Viridiplantae</taxon>
        <taxon>Streptophyta</taxon>
        <taxon>Embryophyta</taxon>
        <taxon>Tracheophyta</taxon>
        <taxon>Spermatophyta</taxon>
        <taxon>Magnoliopsida</taxon>
        <taxon>eudicotyledons</taxon>
        <taxon>Gunneridae</taxon>
        <taxon>Pentapetalae</taxon>
        <taxon>asterids</taxon>
        <taxon>campanulids</taxon>
        <taxon>Asterales</taxon>
        <taxon>Asteraceae</taxon>
        <taxon>Asteroideae</taxon>
        <taxon>Heliantheae alliance</taxon>
        <taxon>Millerieae</taxon>
        <taxon>Smallanthus</taxon>
    </lineage>
</organism>
<sequence>MGNPRPFLARYRAMTGKERTRRRRRQQHREAGNGGSWRFRALLTLNQAETSDERGAGVVAATSAQRGDDDGCGGASGGRWWPEW</sequence>
<reference evidence="1 2" key="2">
    <citation type="journal article" date="2022" name="Mol. Ecol. Resour.">
        <title>The genomes of chicory, endive, great burdock and yacon provide insights into Asteraceae paleo-polyploidization history and plant inulin production.</title>
        <authorList>
            <person name="Fan W."/>
            <person name="Wang S."/>
            <person name="Wang H."/>
            <person name="Wang A."/>
            <person name="Jiang F."/>
            <person name="Liu H."/>
            <person name="Zhao H."/>
            <person name="Xu D."/>
            <person name="Zhang Y."/>
        </authorList>
    </citation>
    <scope>NUCLEOTIDE SEQUENCE [LARGE SCALE GENOMIC DNA]</scope>
    <source>
        <strain evidence="2">cv. Yunnan</strain>
        <tissue evidence="1">Leaves</tissue>
    </source>
</reference>
<keyword evidence="2" id="KW-1185">Reference proteome</keyword>
<accession>A0ACB9AQZ5</accession>
<protein>
    <submittedName>
        <fullName evidence="1">Uncharacterized protein</fullName>
    </submittedName>
</protein>
<dbReference type="Proteomes" id="UP001056120">
    <property type="component" value="Linkage Group LG24"/>
</dbReference>
<comment type="caution">
    <text evidence="1">The sequence shown here is derived from an EMBL/GenBank/DDBJ whole genome shotgun (WGS) entry which is preliminary data.</text>
</comment>